<accession>A0ABR2YP47</accession>
<dbReference type="InterPro" id="IPR026590">
    <property type="entry name" value="Ssirtuin_cat_dom"/>
</dbReference>
<dbReference type="InterPro" id="IPR029035">
    <property type="entry name" value="DHS-like_NAD/FAD-binding_dom"/>
</dbReference>
<evidence type="ECO:0000256" key="5">
    <source>
        <dbReference type="ARBA" id="ARBA00023027"/>
    </source>
</evidence>
<dbReference type="CDD" id="cd01410">
    <property type="entry name" value="SIRT7"/>
    <property type="match status" value="1"/>
</dbReference>
<gene>
    <name evidence="10" type="ORF">WJX75_001972</name>
</gene>
<dbReference type="InterPro" id="IPR050134">
    <property type="entry name" value="NAD-dep_sirtuin_deacylases"/>
</dbReference>
<keyword evidence="5" id="KW-0520">NAD</keyword>
<comment type="similarity">
    <text evidence="6">Belongs to the sirtuin family. Class IV subfamily.</text>
</comment>
<organism evidence="10 11">
    <name type="scientific">Coccomyxa subellipsoidea</name>
    <dbReference type="NCBI Taxonomy" id="248742"/>
    <lineage>
        <taxon>Eukaryota</taxon>
        <taxon>Viridiplantae</taxon>
        <taxon>Chlorophyta</taxon>
        <taxon>core chlorophytes</taxon>
        <taxon>Trebouxiophyceae</taxon>
        <taxon>Trebouxiophyceae incertae sedis</taxon>
        <taxon>Coccomyxaceae</taxon>
        <taxon>Coccomyxa</taxon>
    </lineage>
</organism>
<dbReference type="PANTHER" id="PTHR11085">
    <property type="entry name" value="NAD-DEPENDENT PROTEIN DEACYLASE SIRTUIN-5, MITOCHONDRIAL-RELATED"/>
    <property type="match status" value="1"/>
</dbReference>
<feature type="binding site" evidence="7">
    <location>
        <position position="168"/>
    </location>
    <ligand>
        <name>Zn(2+)</name>
        <dbReference type="ChEBI" id="CHEBI:29105"/>
    </ligand>
</feature>
<keyword evidence="3 7" id="KW-0479">Metal-binding</keyword>
<evidence type="ECO:0000256" key="6">
    <source>
        <dbReference type="ARBA" id="ARBA00038170"/>
    </source>
</evidence>
<feature type="region of interest" description="Disordered" evidence="8">
    <location>
        <begin position="378"/>
        <end position="400"/>
    </location>
</feature>
<evidence type="ECO:0000256" key="8">
    <source>
        <dbReference type="SAM" id="MobiDB-lite"/>
    </source>
</evidence>
<evidence type="ECO:0000313" key="11">
    <source>
        <dbReference type="Proteomes" id="UP001491310"/>
    </source>
</evidence>
<dbReference type="SUPFAM" id="SSF52467">
    <property type="entry name" value="DHS-like NAD/FAD-binding domain"/>
    <property type="match status" value="1"/>
</dbReference>
<evidence type="ECO:0000256" key="1">
    <source>
        <dbReference type="ARBA" id="ARBA00012928"/>
    </source>
</evidence>
<dbReference type="Gene3D" id="3.40.50.1220">
    <property type="entry name" value="TPP-binding domain"/>
    <property type="match status" value="1"/>
</dbReference>
<dbReference type="Proteomes" id="UP001491310">
    <property type="component" value="Unassembled WGS sequence"/>
</dbReference>
<reference evidence="10 11" key="1">
    <citation type="journal article" date="2024" name="Nat. Commun.">
        <title>Phylogenomics reveals the evolutionary origins of lichenization in chlorophyte algae.</title>
        <authorList>
            <person name="Puginier C."/>
            <person name="Libourel C."/>
            <person name="Otte J."/>
            <person name="Skaloud P."/>
            <person name="Haon M."/>
            <person name="Grisel S."/>
            <person name="Petersen M."/>
            <person name="Berrin J.G."/>
            <person name="Delaux P.M."/>
            <person name="Dal Grande F."/>
            <person name="Keller J."/>
        </authorList>
    </citation>
    <scope>NUCLEOTIDE SEQUENCE [LARGE SCALE GENOMIC DNA]</scope>
    <source>
        <strain evidence="10 11">SAG 216-7</strain>
    </source>
</reference>
<feature type="compositionally biased region" description="Polar residues" evidence="8">
    <location>
        <begin position="378"/>
        <end position="387"/>
    </location>
</feature>
<feature type="active site" description="Proton acceptor" evidence="7">
    <location>
        <position position="135"/>
    </location>
</feature>
<keyword evidence="2" id="KW-0808">Transferase</keyword>
<dbReference type="InterPro" id="IPR003000">
    <property type="entry name" value="Sirtuin"/>
</dbReference>
<evidence type="ECO:0000259" key="9">
    <source>
        <dbReference type="PROSITE" id="PS50305"/>
    </source>
</evidence>
<sequence length="424" mass="46656">MSLGYAEKLSFREDLGGQLGAPELHDDRDGLQKKIQALSELVRESDNIIVFTGAGISTACGIPDFRGPQGVWTLQRAGKPLPKPKSSFNVARPSLTHMALVALMRSGKLRYVVSQNVDGLHLRSGIPRSKIAELHGNCFAERCPRCKREYIRDFEIETVGFRPTGRTCSVEGCKGKLKDHILDWEDALPEDELIASEKAASAADLAICLGTSLQIIPACNLPLRTTKAGGKLVIINLQATPKDKKASLVIHGRADEVMRGVMANLAMSIPAYVREDSVNIGHVQEQPSNKGHPFNLQISSVHGEKCPMPIVQTVDISFPEHPSLRPATLRLWPFQLKRTVEQPGSYPVSIQLHLVEGLDKHSLTVEYTAQILSQESFSEQADTGTTNNKRKRKRQAVENSVTASYVTQELKYDISTDEAHKDGP</sequence>
<name>A0ABR2YP47_9CHLO</name>
<proteinExistence type="inferred from homology"/>
<keyword evidence="4 7" id="KW-0862">Zinc</keyword>
<protein>
    <recommendedName>
        <fullName evidence="1">protein acetyllysine N-acetyltransferase</fullName>
        <ecNumber evidence="1">2.3.1.286</ecNumber>
    </recommendedName>
</protein>
<feature type="domain" description="Deacetylase sirtuin-type" evidence="9">
    <location>
        <begin position="28"/>
        <end position="268"/>
    </location>
</feature>
<dbReference type="Pfam" id="PF02146">
    <property type="entry name" value="SIR2"/>
    <property type="match status" value="1"/>
</dbReference>
<dbReference type="EC" id="2.3.1.286" evidence="1"/>
<evidence type="ECO:0000313" key="10">
    <source>
        <dbReference type="EMBL" id="KAK9908727.1"/>
    </source>
</evidence>
<keyword evidence="11" id="KW-1185">Reference proteome</keyword>
<evidence type="ECO:0000256" key="7">
    <source>
        <dbReference type="PROSITE-ProRule" id="PRU00236"/>
    </source>
</evidence>
<dbReference type="PROSITE" id="PS50305">
    <property type="entry name" value="SIRTUIN"/>
    <property type="match status" value="1"/>
</dbReference>
<feature type="binding site" evidence="7">
    <location>
        <position position="143"/>
    </location>
    <ligand>
        <name>Zn(2+)</name>
        <dbReference type="ChEBI" id="CHEBI:29105"/>
    </ligand>
</feature>
<feature type="binding site" evidence="7">
    <location>
        <position position="146"/>
    </location>
    <ligand>
        <name>Zn(2+)</name>
        <dbReference type="ChEBI" id="CHEBI:29105"/>
    </ligand>
</feature>
<dbReference type="Gene3D" id="2.20.28.200">
    <property type="match status" value="1"/>
</dbReference>
<feature type="binding site" evidence="7">
    <location>
        <position position="173"/>
    </location>
    <ligand>
        <name>Zn(2+)</name>
        <dbReference type="ChEBI" id="CHEBI:29105"/>
    </ligand>
</feature>
<comment type="caution">
    <text evidence="10">The sequence shown here is derived from an EMBL/GenBank/DDBJ whole genome shotgun (WGS) entry which is preliminary data.</text>
</comment>
<evidence type="ECO:0000256" key="2">
    <source>
        <dbReference type="ARBA" id="ARBA00022679"/>
    </source>
</evidence>
<dbReference type="EMBL" id="JALJOT010000007">
    <property type="protein sequence ID" value="KAK9908727.1"/>
    <property type="molecule type" value="Genomic_DNA"/>
</dbReference>
<evidence type="ECO:0000256" key="3">
    <source>
        <dbReference type="ARBA" id="ARBA00022723"/>
    </source>
</evidence>
<dbReference type="PANTHER" id="PTHR11085:SF12">
    <property type="entry name" value="NAD-DEPENDENT PROTEIN DEACYLASE SIRTUIN-6"/>
    <property type="match status" value="1"/>
</dbReference>
<evidence type="ECO:0000256" key="4">
    <source>
        <dbReference type="ARBA" id="ARBA00022833"/>
    </source>
</evidence>